<dbReference type="GO" id="GO:0003677">
    <property type="term" value="F:DNA binding"/>
    <property type="evidence" value="ECO:0007669"/>
    <property type="project" value="InterPro"/>
</dbReference>
<dbReference type="GO" id="GO:0004803">
    <property type="term" value="F:transposase activity"/>
    <property type="evidence" value="ECO:0007669"/>
    <property type="project" value="InterPro"/>
</dbReference>
<dbReference type="PANTHER" id="PTHR34322:SF2">
    <property type="entry name" value="TRANSPOSASE IS200-LIKE DOMAIN-CONTAINING PROTEIN"/>
    <property type="match status" value="1"/>
</dbReference>
<dbReference type="PATRIC" id="fig|862908.3.peg.2781"/>
<dbReference type="RefSeq" id="WP_014245453.1">
    <property type="nucleotide sequence ID" value="NC_016620.1"/>
</dbReference>
<gene>
    <name evidence="2" type="ordered locus">BMS_2909</name>
</gene>
<dbReference type="GO" id="GO:0006313">
    <property type="term" value="P:DNA transposition"/>
    <property type="evidence" value="ECO:0007669"/>
    <property type="project" value="InterPro"/>
</dbReference>
<accession>E1WYN9</accession>
<reference evidence="3" key="1">
    <citation type="journal article" date="2013" name="ISME J.">
        <title>A small predatory core genome in the divergent marine Bacteriovorax marinus SJ and the terrestrial Bdellovibrio bacteriovorus.</title>
        <authorList>
            <person name="Crossman L.C."/>
            <person name="Chen H."/>
            <person name="Cerdeno-Tarraga A.M."/>
            <person name="Brooks K."/>
            <person name="Quail M.A."/>
            <person name="Pineiro S.A."/>
            <person name="Hobley L."/>
            <person name="Sockett R.E."/>
            <person name="Bentley S.D."/>
            <person name="Parkhill J."/>
            <person name="Williams H.N."/>
            <person name="Stine O.C."/>
        </authorList>
    </citation>
    <scope>NUCLEOTIDE SEQUENCE [LARGE SCALE GENOMIC DNA]</scope>
    <source>
        <strain evidence="3">ATCC BAA-682 / DSM 15412 / SJ</strain>
    </source>
</reference>
<proteinExistence type="predicted"/>
<dbReference type="PANTHER" id="PTHR34322">
    <property type="entry name" value="TRANSPOSASE, Y1_TNP DOMAIN-CONTAINING"/>
    <property type="match status" value="1"/>
</dbReference>
<protein>
    <recommendedName>
        <fullName evidence="1">Transposase IS200-like domain-containing protein</fullName>
    </recommendedName>
</protein>
<dbReference type="Pfam" id="PF01797">
    <property type="entry name" value="Y1_Tnp"/>
    <property type="match status" value="1"/>
</dbReference>
<evidence type="ECO:0000313" key="2">
    <source>
        <dbReference type="EMBL" id="CBW27679.1"/>
    </source>
</evidence>
<dbReference type="InterPro" id="IPR036515">
    <property type="entry name" value="Transposase_17_sf"/>
</dbReference>
<dbReference type="Proteomes" id="UP000008963">
    <property type="component" value="Chromosome"/>
</dbReference>
<evidence type="ECO:0000313" key="3">
    <source>
        <dbReference type="Proteomes" id="UP000008963"/>
    </source>
</evidence>
<dbReference type="InterPro" id="IPR002686">
    <property type="entry name" value="Transposase_17"/>
</dbReference>
<dbReference type="Gene3D" id="3.30.70.1290">
    <property type="entry name" value="Transposase IS200-like"/>
    <property type="match status" value="1"/>
</dbReference>
<dbReference type="AlphaFoldDB" id="E1WYN9"/>
<dbReference type="OrthoDB" id="9814067at2"/>
<dbReference type="KEGG" id="bmx:BMS_2909"/>
<dbReference type="HOGENOM" id="CLU_1264870_0_0_7"/>
<dbReference type="STRING" id="862908.BMS_2909"/>
<dbReference type="EMBL" id="FQ312005">
    <property type="protein sequence ID" value="CBW27679.1"/>
    <property type="molecule type" value="Genomic_DNA"/>
</dbReference>
<dbReference type="SMART" id="SM01321">
    <property type="entry name" value="Y1_Tnp"/>
    <property type="match status" value="1"/>
</dbReference>
<keyword evidence="3" id="KW-1185">Reference proteome</keyword>
<evidence type="ECO:0000259" key="1">
    <source>
        <dbReference type="SMART" id="SM01321"/>
    </source>
</evidence>
<feature type="domain" description="Transposase IS200-like" evidence="1">
    <location>
        <begin position="9"/>
        <end position="124"/>
    </location>
</feature>
<name>E1WYN9_HALMS</name>
<dbReference type="SUPFAM" id="SSF143422">
    <property type="entry name" value="Transposase IS200-like"/>
    <property type="match status" value="1"/>
</dbReference>
<organism evidence="2 3">
    <name type="scientific">Halobacteriovorax marinus (strain ATCC BAA-682 / DSM 15412 / SJ)</name>
    <name type="common">Bacteriovorax marinus</name>
    <dbReference type="NCBI Taxonomy" id="862908"/>
    <lineage>
        <taxon>Bacteria</taxon>
        <taxon>Pseudomonadati</taxon>
        <taxon>Bdellovibrionota</taxon>
        <taxon>Bacteriovoracia</taxon>
        <taxon>Bacteriovoracales</taxon>
        <taxon>Halobacteriovoraceae</taxon>
        <taxon>Halobacteriovorax</taxon>
    </lineage>
</organism>
<sequence length="215" mass="25920">MGRRPTIRENKYPYHIVARAHNKEWFPLPIDQMWSLYIELLEFLMDEFDVRIYAFTLMNNHYHLMIQTPLSNIDIVMYWFMKKSTLRVQRKTSRINSIYGGRYKSSLLIEPTHRLNTYKYILRNPVKAHITKKCEYYPFSICEHFQSDILKIEPLVDLKDHSLITDQKVIDWLNIEYSEEEDHSIRTGLKRPIFSYAKNNNTKKQIKPNLFIKDA</sequence>
<dbReference type="eggNOG" id="COG1943">
    <property type="taxonomic scope" value="Bacteria"/>
</dbReference>